<dbReference type="Pfam" id="PF01428">
    <property type="entry name" value="zf-AN1"/>
    <property type="match status" value="1"/>
</dbReference>
<dbReference type="InterPro" id="IPR057358">
    <property type="entry name" value="UBL_ZFAND1-like"/>
</dbReference>
<keyword evidence="3" id="KW-0862">Zinc</keyword>
<dbReference type="SMART" id="SM00154">
    <property type="entry name" value="ZnF_AN1"/>
    <property type="match status" value="1"/>
</dbReference>
<dbReference type="GO" id="GO:0005737">
    <property type="term" value="C:cytoplasm"/>
    <property type="evidence" value="ECO:0007669"/>
    <property type="project" value="TreeGrafter"/>
</dbReference>
<dbReference type="SUPFAM" id="SSF118310">
    <property type="entry name" value="AN1-like Zinc finger"/>
    <property type="match status" value="1"/>
</dbReference>
<feature type="domain" description="AN1-type" evidence="5">
    <location>
        <begin position="20"/>
        <end position="66"/>
    </location>
</feature>
<organism evidence="6 7">
    <name type="scientific">Australozyma saopauloensis</name>
    <dbReference type="NCBI Taxonomy" id="291208"/>
    <lineage>
        <taxon>Eukaryota</taxon>
        <taxon>Fungi</taxon>
        <taxon>Dikarya</taxon>
        <taxon>Ascomycota</taxon>
        <taxon>Saccharomycotina</taxon>
        <taxon>Pichiomycetes</taxon>
        <taxon>Metschnikowiaceae</taxon>
        <taxon>Australozyma</taxon>
    </lineage>
</organism>
<reference evidence="6 7" key="1">
    <citation type="submission" date="2023-10" db="EMBL/GenBank/DDBJ databases">
        <title>Draft Genome Sequence of Candida saopaulonensis from a very Premature Infant with Sepsis.</title>
        <authorList>
            <person name="Ning Y."/>
            <person name="Dai R."/>
            <person name="Xiao M."/>
            <person name="Xu Y."/>
            <person name="Yan Q."/>
            <person name="Zhang L."/>
        </authorList>
    </citation>
    <scope>NUCLEOTIDE SEQUENCE [LARGE SCALE GENOMIC DNA]</scope>
    <source>
        <strain evidence="6 7">19XY460</strain>
    </source>
</reference>
<proteinExistence type="predicted"/>
<dbReference type="Gene3D" id="4.10.1110.10">
    <property type="entry name" value="AN1-like Zinc finger"/>
    <property type="match status" value="1"/>
</dbReference>
<dbReference type="PANTHER" id="PTHR14677">
    <property type="entry name" value="ARSENITE INDUCUBLE RNA ASSOCIATED PROTEIN AIP-1-RELATED"/>
    <property type="match status" value="1"/>
</dbReference>
<dbReference type="GeneID" id="88172343"/>
<evidence type="ECO:0000256" key="2">
    <source>
        <dbReference type="ARBA" id="ARBA00022771"/>
    </source>
</evidence>
<evidence type="ECO:0000256" key="3">
    <source>
        <dbReference type="ARBA" id="ARBA00022833"/>
    </source>
</evidence>
<dbReference type="Pfam" id="PF25327">
    <property type="entry name" value="UBL_ZFAND1"/>
    <property type="match status" value="1"/>
</dbReference>
<sequence>MSGLSKLLMSKPALDNQGVLDLGKNCYLCNQLDFLPFHCELCDHTYCSQHRNVDIHNCKLPERQTNSSTYHGPSAASLFPDPETRQKALEELFQKVAVRLANLIAKEEKSKSTPIAKLRKFLQIQKSKKAKDGKNSFLSKLKLLKPESPVVQISALKKVAKGAPNVQIADRIYIWTLYINRNEEDLDKISEEKEKIGLWILRNWSVGRSLDLIADQLKIMNRNNSTSHTNERLSLFRVSNDEPVALDLSKKNQGYLKTGDTLYLVKG</sequence>
<dbReference type="KEGG" id="asau:88172343"/>
<evidence type="ECO:0000259" key="5">
    <source>
        <dbReference type="PROSITE" id="PS51039"/>
    </source>
</evidence>
<evidence type="ECO:0000256" key="1">
    <source>
        <dbReference type="ARBA" id="ARBA00022723"/>
    </source>
</evidence>
<evidence type="ECO:0000256" key="4">
    <source>
        <dbReference type="PROSITE-ProRule" id="PRU00449"/>
    </source>
</evidence>
<dbReference type="InterPro" id="IPR035896">
    <property type="entry name" value="AN1-like_Znf"/>
</dbReference>
<gene>
    <name evidence="6" type="ORF">PUMCH_001277</name>
</gene>
<dbReference type="InterPro" id="IPR000058">
    <property type="entry name" value="Znf_AN1"/>
</dbReference>
<protein>
    <recommendedName>
        <fullName evidence="5">AN1-type domain-containing protein</fullName>
    </recommendedName>
</protein>
<dbReference type="Proteomes" id="UP001338582">
    <property type="component" value="Chromosome 2"/>
</dbReference>
<dbReference type="RefSeq" id="XP_062876407.1">
    <property type="nucleotide sequence ID" value="XM_063020337.1"/>
</dbReference>
<keyword evidence="2 4" id="KW-0863">Zinc-finger</keyword>
<name>A0AAX4H679_9ASCO</name>
<dbReference type="PROSITE" id="PS51039">
    <property type="entry name" value="ZF_AN1"/>
    <property type="match status" value="1"/>
</dbReference>
<dbReference type="PANTHER" id="PTHR14677:SF40">
    <property type="entry name" value="CDC48-ASSOCIATED UBIQUITIN-LIKE_ZINC FINGER PROTEIN 1"/>
    <property type="match status" value="1"/>
</dbReference>
<dbReference type="AlphaFoldDB" id="A0AAX4H679"/>
<accession>A0AAX4H679</accession>
<keyword evidence="7" id="KW-1185">Reference proteome</keyword>
<evidence type="ECO:0000313" key="7">
    <source>
        <dbReference type="Proteomes" id="UP001338582"/>
    </source>
</evidence>
<keyword evidence="1" id="KW-0479">Metal-binding</keyword>
<dbReference type="GO" id="GO:0008270">
    <property type="term" value="F:zinc ion binding"/>
    <property type="evidence" value="ECO:0007669"/>
    <property type="project" value="UniProtKB-KW"/>
</dbReference>
<dbReference type="EMBL" id="CP138895">
    <property type="protein sequence ID" value="WPK24023.1"/>
    <property type="molecule type" value="Genomic_DNA"/>
</dbReference>
<evidence type="ECO:0000313" key="6">
    <source>
        <dbReference type="EMBL" id="WPK24023.1"/>
    </source>
</evidence>